<reference evidence="1" key="1">
    <citation type="submission" date="2020-02" db="EMBL/GenBank/DDBJ databases">
        <authorList>
            <person name="Scholz U."/>
            <person name="Mascher M."/>
            <person name="Fiebig A."/>
        </authorList>
    </citation>
    <scope>NUCLEOTIDE SEQUENCE</scope>
</reference>
<keyword evidence="2" id="KW-1185">Reference proteome</keyword>
<sequence>MASTKVKLHQLDKKTNFMLWQVKMKSVLTQLDLEDAVSPTMHISWIEDQMKMINQKRQKLTSYGQGLRRYVAKIVTRRNLAKQRLFGLHMMKGTSLESHLAAFKDIMAELEALDVNMLNDEDLCSLLLMSLSPSFLGFRDILFYGSEGLSLATIYEALSSKKNMSKFLETATSSQAEGVVI</sequence>
<dbReference type="EMBL" id="LR746272">
    <property type="protein sequence ID" value="CAA7402195.1"/>
    <property type="molecule type" value="Genomic_DNA"/>
</dbReference>
<organism evidence="1 2">
    <name type="scientific">Spirodela intermedia</name>
    <name type="common">Intermediate duckweed</name>
    <dbReference type="NCBI Taxonomy" id="51605"/>
    <lineage>
        <taxon>Eukaryota</taxon>
        <taxon>Viridiplantae</taxon>
        <taxon>Streptophyta</taxon>
        <taxon>Embryophyta</taxon>
        <taxon>Tracheophyta</taxon>
        <taxon>Spermatophyta</taxon>
        <taxon>Magnoliopsida</taxon>
        <taxon>Liliopsida</taxon>
        <taxon>Araceae</taxon>
        <taxon>Lemnoideae</taxon>
        <taxon>Spirodela</taxon>
    </lineage>
</organism>
<dbReference type="Pfam" id="PF14223">
    <property type="entry name" value="Retrotran_gag_2"/>
    <property type="match status" value="1"/>
</dbReference>
<evidence type="ECO:0000313" key="2">
    <source>
        <dbReference type="Proteomes" id="UP000663760"/>
    </source>
</evidence>
<gene>
    <name evidence="1" type="ORF">SI8410_09012873</name>
</gene>
<dbReference type="AlphaFoldDB" id="A0A7I8KYW3"/>
<protein>
    <submittedName>
        <fullName evidence="1">Uncharacterized protein</fullName>
    </submittedName>
</protein>
<evidence type="ECO:0000313" key="1">
    <source>
        <dbReference type="EMBL" id="CAA7402195.1"/>
    </source>
</evidence>
<dbReference type="OrthoDB" id="786521at2759"/>
<proteinExistence type="predicted"/>
<accession>A0A7I8KYW3</accession>
<dbReference type="Proteomes" id="UP000663760">
    <property type="component" value="Chromosome 9"/>
</dbReference>
<name>A0A7I8KYW3_SPIIN</name>